<comment type="similarity">
    <text evidence="3">Belongs to the V-ATPase proteolipid subunit family.</text>
</comment>
<comment type="caution">
    <text evidence="19">The sequence shown here is derived from an EMBL/GenBank/DDBJ whole genome shotgun (WGS) entry which is preliminary data.</text>
</comment>
<feature type="transmembrane region" description="Helical" evidence="17">
    <location>
        <begin position="583"/>
        <end position="607"/>
    </location>
</feature>
<evidence type="ECO:0000256" key="17">
    <source>
        <dbReference type="SAM" id="Phobius"/>
    </source>
</evidence>
<comment type="subcellular location">
    <subcellularLocation>
        <location evidence="2">Cell membrane</location>
        <topology evidence="2">Multi-pass membrane protein</topology>
    </subcellularLocation>
    <subcellularLocation>
        <location evidence="1">Vacuole membrane</location>
        <topology evidence="1">Multi-pass membrane protein</topology>
    </subcellularLocation>
</comment>
<dbReference type="CDD" id="cd18176">
    <property type="entry name" value="ATP-synt_Vo_c_ATP6C_rpt2"/>
    <property type="match status" value="1"/>
</dbReference>
<evidence type="ECO:0000256" key="13">
    <source>
        <dbReference type="ARBA" id="ARBA00041484"/>
    </source>
</evidence>
<evidence type="ECO:0000256" key="11">
    <source>
        <dbReference type="ARBA" id="ARBA00023136"/>
    </source>
</evidence>
<dbReference type="Gene3D" id="1.20.120.610">
    <property type="entry name" value="lithium bound rotor ring of v- atpase"/>
    <property type="match status" value="1"/>
</dbReference>
<feature type="domain" description="V-ATPase proteolipid subunit C-like" evidence="18">
    <location>
        <begin position="471"/>
        <end position="529"/>
    </location>
</feature>
<feature type="transmembrane region" description="Helical" evidence="17">
    <location>
        <begin position="339"/>
        <end position="360"/>
    </location>
</feature>
<keyword evidence="20" id="KW-1185">Reference proteome</keyword>
<keyword evidence="7 17" id="KW-0812">Transmembrane</keyword>
<keyword evidence="9 17" id="KW-1133">Transmembrane helix</keyword>
<name>A0A395M8L4_9HYPO</name>
<dbReference type="EMBL" id="PXXK01000580">
    <property type="protein sequence ID" value="RFN43399.1"/>
    <property type="molecule type" value="Genomic_DNA"/>
</dbReference>
<dbReference type="STRING" id="2594813.A0A395M8L4"/>
<feature type="transmembrane region" description="Helical" evidence="17">
    <location>
        <begin position="463"/>
        <end position="484"/>
    </location>
</feature>
<dbReference type="CDD" id="cd18175">
    <property type="entry name" value="ATP-synt_Vo_c_ATP6C_rpt1"/>
    <property type="match status" value="1"/>
</dbReference>
<keyword evidence="6" id="KW-0926">Vacuole</keyword>
<keyword evidence="5" id="KW-1003">Cell membrane</keyword>
<dbReference type="InterPro" id="IPR035921">
    <property type="entry name" value="F/V-ATP_Csub_sf"/>
</dbReference>
<dbReference type="Proteomes" id="UP000265631">
    <property type="component" value="Unassembled WGS sequence"/>
</dbReference>
<dbReference type="GO" id="GO:0000324">
    <property type="term" value="C:fungal-type vacuole"/>
    <property type="evidence" value="ECO:0007669"/>
    <property type="project" value="UniProtKB-ARBA"/>
</dbReference>
<dbReference type="GO" id="GO:0005774">
    <property type="term" value="C:vacuolar membrane"/>
    <property type="evidence" value="ECO:0007669"/>
    <property type="project" value="UniProtKB-SubCell"/>
</dbReference>
<protein>
    <recommendedName>
        <fullName evidence="12">V-type proton ATPase subunit c'</fullName>
    </recommendedName>
    <alternativeName>
        <fullName evidence="13">Vacuolar proton pump c' subunit</fullName>
    </alternativeName>
</protein>
<dbReference type="AlphaFoldDB" id="A0A395M8L4"/>
<dbReference type="GO" id="GO:0005254">
    <property type="term" value="F:chloride channel activity"/>
    <property type="evidence" value="ECO:0007669"/>
    <property type="project" value="InterPro"/>
</dbReference>
<gene>
    <name evidence="19" type="ORF">FIE12Z_12367</name>
</gene>
<evidence type="ECO:0000256" key="1">
    <source>
        <dbReference type="ARBA" id="ARBA00004128"/>
    </source>
</evidence>
<evidence type="ECO:0000313" key="20">
    <source>
        <dbReference type="Proteomes" id="UP000265631"/>
    </source>
</evidence>
<comment type="function">
    <text evidence="14">Proton-conducting pore forming subunit of the V0 complex of vacuolar(H+)-ATPase (V-ATPase), a multisubunit enzyme composed of a peripheral complex (V1) that hydrolyzes ATP and a membrane integral complex (V0) that translocates protons. V-ATPase is responsible for acidifying and maintaining the pH of intracellular compartments.</text>
</comment>
<dbReference type="InterPro" id="IPR000245">
    <property type="entry name" value="ATPase_proteolipid_csu"/>
</dbReference>
<accession>A0A395M8L4</accession>
<proteinExistence type="inferred from homology"/>
<dbReference type="GO" id="GO:0005886">
    <property type="term" value="C:plasma membrane"/>
    <property type="evidence" value="ECO:0007669"/>
    <property type="project" value="UniProtKB-SubCell"/>
</dbReference>
<feature type="transmembrane region" description="Helical" evidence="17">
    <location>
        <begin position="105"/>
        <end position="125"/>
    </location>
</feature>
<feature type="region of interest" description="Disordered" evidence="16">
    <location>
        <begin position="1"/>
        <end position="55"/>
    </location>
</feature>
<evidence type="ECO:0000256" key="12">
    <source>
        <dbReference type="ARBA" id="ARBA00040723"/>
    </source>
</evidence>
<dbReference type="InterPro" id="IPR002379">
    <property type="entry name" value="ATPase_proteolipid_c-like_dom"/>
</dbReference>
<dbReference type="PANTHER" id="PTHR33281:SF19">
    <property type="entry name" value="VOLTAGE-DEPENDENT ANION CHANNEL-FORMING PROTEIN YNEE"/>
    <property type="match status" value="1"/>
</dbReference>
<reference evidence="19 20" key="1">
    <citation type="journal article" date="2018" name="PLoS Pathog.">
        <title>Evolution of structural diversity of trichothecenes, a family of toxins produced by plant pathogenic and entomopathogenic fungi.</title>
        <authorList>
            <person name="Proctor R.H."/>
            <person name="McCormick S.P."/>
            <person name="Kim H.S."/>
            <person name="Cardoza R.E."/>
            <person name="Stanley A.M."/>
            <person name="Lindo L."/>
            <person name="Kelly A."/>
            <person name="Brown D.W."/>
            <person name="Lee T."/>
            <person name="Vaughan M.M."/>
            <person name="Alexander N.J."/>
            <person name="Busman M."/>
            <person name="Gutierrez S."/>
        </authorList>
    </citation>
    <scope>NUCLEOTIDE SEQUENCE [LARGE SCALE GENOMIC DNA]</scope>
    <source>
        <strain evidence="19 20">NRRL 13405</strain>
    </source>
</reference>
<evidence type="ECO:0000256" key="2">
    <source>
        <dbReference type="ARBA" id="ARBA00004651"/>
    </source>
</evidence>
<keyword evidence="4" id="KW-0813">Transport</keyword>
<feature type="transmembrane region" description="Helical" evidence="17">
    <location>
        <begin position="314"/>
        <end position="333"/>
    </location>
</feature>
<evidence type="ECO:0000313" key="19">
    <source>
        <dbReference type="EMBL" id="RFN43399.1"/>
    </source>
</evidence>
<organism evidence="19 20">
    <name type="scientific">Fusarium flagelliforme</name>
    <dbReference type="NCBI Taxonomy" id="2675880"/>
    <lineage>
        <taxon>Eukaryota</taxon>
        <taxon>Fungi</taxon>
        <taxon>Dikarya</taxon>
        <taxon>Ascomycota</taxon>
        <taxon>Pezizomycotina</taxon>
        <taxon>Sordariomycetes</taxon>
        <taxon>Hypocreomycetidae</taxon>
        <taxon>Hypocreales</taxon>
        <taxon>Nectriaceae</taxon>
        <taxon>Fusarium</taxon>
        <taxon>Fusarium incarnatum-equiseti species complex</taxon>
    </lineage>
</organism>
<evidence type="ECO:0000256" key="3">
    <source>
        <dbReference type="ARBA" id="ARBA00007296"/>
    </source>
</evidence>
<dbReference type="Pfam" id="PF00137">
    <property type="entry name" value="ATP-synt_C"/>
    <property type="match status" value="2"/>
</dbReference>
<evidence type="ECO:0000256" key="4">
    <source>
        <dbReference type="ARBA" id="ARBA00022448"/>
    </source>
</evidence>
<feature type="transmembrane region" description="Helical" evidence="17">
    <location>
        <begin position="541"/>
        <end position="563"/>
    </location>
</feature>
<dbReference type="SUPFAM" id="SSF81333">
    <property type="entry name" value="F1F0 ATP synthase subunit C"/>
    <property type="match status" value="1"/>
</dbReference>
<evidence type="ECO:0000256" key="7">
    <source>
        <dbReference type="ARBA" id="ARBA00022692"/>
    </source>
</evidence>
<keyword evidence="8" id="KW-0375">Hydrogen ion transport</keyword>
<comment type="subunit">
    <text evidence="15">V-ATPase is a heteromultimeric enzyme composed of a peripheral catalytic V1 complex (components A to H) attached to an integral membrane V0 proton pore complex (components: a, c, c', c'', d, e, f and VOA1). The decameric c-ring forms the proton-conducting pore, and is composed of eight proteolipid subunits c, one subunit c' and one subunit c''.</text>
</comment>
<feature type="transmembrane region" description="Helical" evidence="17">
    <location>
        <begin position="504"/>
        <end position="529"/>
    </location>
</feature>
<sequence length="614" mass="66073">MSDAGDHESHSKAHTMSEIRERIPGPHHHTSPPSPSINATHLPTPNDEQDDLNYFKGPRDLQRHSKWPLMLQLHGSIMPSLILPLLLVAGWATAITVISKKVHDLSVNSVLLTILGFVVGLSLSFRSSTAYERYAEGRRYWGTLATASQTLGRVIWIHADDNGAGNQDPREILVKKLGMLKLIAGYAIALKHTLRFEHCASQPDMQPYLANLDTFAGKTTAPTKRATTFGKVAGHYLGLSFAQSDPRKHLKRAEEHHGNLPVEILNHLAIGLDSIIANKQLPVSIHQTIAYNHLTTLNDVAVGCDRVLNTPLPVAYTIAISQITFVYVMLLPFQLTGPLGWIAIPATITAAYIIFGLLFIGQEIENPFGHDVNDLPLDVFCEQIANDLDITASFDRRASDHFLLGGTPLHPVSSAVGYTCVSTTKEATNINVVSKYAYAAKSGSGQGGVLSERIKDAELAPKFAPFLGMAGIAAAMVFGCMGAAYGTAKSGISIIGVSTFQPDIVLRCIIPVIMSGIIAVYSLVIAVLIADDLDPSKTYTLFSGTLHLASGLTVGLTGIAAGYCIGIVGDAGVRAFMDQPKVYTGMVLILIFAEVLGLYGLIVAILLNEKSRTN</sequence>
<evidence type="ECO:0000256" key="15">
    <source>
        <dbReference type="ARBA" id="ARBA00046480"/>
    </source>
</evidence>
<evidence type="ECO:0000256" key="16">
    <source>
        <dbReference type="SAM" id="MobiDB-lite"/>
    </source>
</evidence>
<evidence type="ECO:0000256" key="10">
    <source>
        <dbReference type="ARBA" id="ARBA00023065"/>
    </source>
</evidence>
<dbReference type="NCBIfam" id="TIGR01100">
    <property type="entry name" value="V_ATP_synt_C"/>
    <property type="match status" value="1"/>
</dbReference>
<evidence type="ECO:0000259" key="18">
    <source>
        <dbReference type="Pfam" id="PF00137"/>
    </source>
</evidence>
<dbReference type="InterPro" id="IPR044669">
    <property type="entry name" value="YneE/VCCN1/2-like"/>
</dbReference>
<evidence type="ECO:0000256" key="8">
    <source>
        <dbReference type="ARBA" id="ARBA00022781"/>
    </source>
</evidence>
<dbReference type="FunFam" id="1.20.120.610:FF:000003">
    <property type="entry name" value="V-type proton ATPase proteolipid subunit"/>
    <property type="match status" value="1"/>
</dbReference>
<feature type="transmembrane region" description="Helical" evidence="17">
    <location>
        <begin position="80"/>
        <end position="99"/>
    </location>
</feature>
<dbReference type="PANTHER" id="PTHR33281">
    <property type="entry name" value="UPF0187 PROTEIN YNEE"/>
    <property type="match status" value="1"/>
</dbReference>
<keyword evidence="11 17" id="KW-0472">Membrane</keyword>
<evidence type="ECO:0000256" key="9">
    <source>
        <dbReference type="ARBA" id="ARBA00022989"/>
    </source>
</evidence>
<keyword evidence="10" id="KW-0406">Ion transport</keyword>
<feature type="domain" description="V-ATPase proteolipid subunit C-like" evidence="18">
    <location>
        <begin position="548"/>
        <end position="607"/>
    </location>
</feature>
<evidence type="ECO:0000256" key="14">
    <source>
        <dbReference type="ARBA" id="ARBA00045519"/>
    </source>
</evidence>
<feature type="compositionally biased region" description="Basic and acidic residues" evidence="16">
    <location>
        <begin position="1"/>
        <end position="24"/>
    </location>
</feature>
<evidence type="ECO:0000256" key="6">
    <source>
        <dbReference type="ARBA" id="ARBA00022554"/>
    </source>
</evidence>
<dbReference type="PRINTS" id="PR00122">
    <property type="entry name" value="VACATPASE"/>
</dbReference>
<dbReference type="GO" id="GO:0046961">
    <property type="term" value="F:proton-transporting ATPase activity, rotational mechanism"/>
    <property type="evidence" value="ECO:0007669"/>
    <property type="project" value="InterPro"/>
</dbReference>
<dbReference type="Pfam" id="PF25539">
    <property type="entry name" value="Bestrophin_2"/>
    <property type="match status" value="1"/>
</dbReference>
<dbReference type="GO" id="GO:0033179">
    <property type="term" value="C:proton-transporting V-type ATPase, V0 domain"/>
    <property type="evidence" value="ECO:0007669"/>
    <property type="project" value="InterPro"/>
</dbReference>
<dbReference type="InterPro" id="IPR011555">
    <property type="entry name" value="ATPase_proteolipid_su_C_euk"/>
</dbReference>
<evidence type="ECO:0000256" key="5">
    <source>
        <dbReference type="ARBA" id="ARBA00022475"/>
    </source>
</evidence>